<reference evidence="1" key="1">
    <citation type="submission" date="2021-06" db="EMBL/GenBank/DDBJ databases">
        <authorList>
            <person name="Kallberg Y."/>
            <person name="Tangrot J."/>
            <person name="Rosling A."/>
        </authorList>
    </citation>
    <scope>NUCLEOTIDE SEQUENCE</scope>
    <source>
        <strain evidence="1">IN212</strain>
    </source>
</reference>
<dbReference type="Proteomes" id="UP000789396">
    <property type="component" value="Unassembled WGS sequence"/>
</dbReference>
<name>A0A9N9P498_9GLOM</name>
<comment type="caution">
    <text evidence="1">The sequence shown here is derived from an EMBL/GenBank/DDBJ whole genome shotgun (WGS) entry which is preliminary data.</text>
</comment>
<evidence type="ECO:0000313" key="1">
    <source>
        <dbReference type="EMBL" id="CAG8788706.1"/>
    </source>
</evidence>
<protein>
    <submittedName>
        <fullName evidence="1">10479_t:CDS:1</fullName>
    </submittedName>
</protein>
<proteinExistence type="predicted"/>
<feature type="non-terminal residue" evidence="1">
    <location>
        <position position="1"/>
    </location>
</feature>
<dbReference type="OrthoDB" id="2437505at2759"/>
<gene>
    <name evidence="1" type="ORF">RFULGI_LOCUS16530</name>
</gene>
<dbReference type="EMBL" id="CAJVPZ010059104">
    <property type="protein sequence ID" value="CAG8788706.1"/>
    <property type="molecule type" value="Genomic_DNA"/>
</dbReference>
<feature type="non-terminal residue" evidence="1">
    <location>
        <position position="66"/>
    </location>
</feature>
<keyword evidence="2" id="KW-1185">Reference proteome</keyword>
<organism evidence="1 2">
    <name type="scientific">Racocetra fulgida</name>
    <dbReference type="NCBI Taxonomy" id="60492"/>
    <lineage>
        <taxon>Eukaryota</taxon>
        <taxon>Fungi</taxon>
        <taxon>Fungi incertae sedis</taxon>
        <taxon>Mucoromycota</taxon>
        <taxon>Glomeromycotina</taxon>
        <taxon>Glomeromycetes</taxon>
        <taxon>Diversisporales</taxon>
        <taxon>Gigasporaceae</taxon>
        <taxon>Racocetra</taxon>
    </lineage>
</organism>
<accession>A0A9N9P498</accession>
<sequence length="66" mass="7366">DRVSSSSNDYVVNSSSMGYSYLVKCARVDDSNDLLKDSVDTDYESCIKENDDSIDCNQEVVEDSLK</sequence>
<dbReference type="AlphaFoldDB" id="A0A9N9P498"/>
<evidence type="ECO:0000313" key="2">
    <source>
        <dbReference type="Proteomes" id="UP000789396"/>
    </source>
</evidence>